<feature type="transmembrane region" description="Helical" evidence="1">
    <location>
        <begin position="185"/>
        <end position="203"/>
    </location>
</feature>
<dbReference type="GO" id="GO:0008233">
    <property type="term" value="F:peptidase activity"/>
    <property type="evidence" value="ECO:0007669"/>
    <property type="project" value="UniProtKB-KW"/>
</dbReference>
<feature type="transmembrane region" description="Helical" evidence="1">
    <location>
        <begin position="159"/>
        <end position="178"/>
    </location>
</feature>
<name>A0ABQ3N0D6_9BACI</name>
<feature type="transmembrane region" description="Helical" evidence="1">
    <location>
        <begin position="61"/>
        <end position="81"/>
    </location>
</feature>
<keyword evidence="1" id="KW-1133">Transmembrane helix</keyword>
<feature type="transmembrane region" description="Helical" evidence="1">
    <location>
        <begin position="31"/>
        <end position="49"/>
    </location>
</feature>
<organism evidence="3 4">
    <name type="scientific">Neobacillus kokaensis</name>
    <dbReference type="NCBI Taxonomy" id="2759023"/>
    <lineage>
        <taxon>Bacteria</taxon>
        <taxon>Bacillati</taxon>
        <taxon>Bacillota</taxon>
        <taxon>Bacilli</taxon>
        <taxon>Bacillales</taxon>
        <taxon>Bacillaceae</taxon>
        <taxon>Neobacillus</taxon>
    </lineage>
</organism>
<feature type="transmembrane region" description="Helical" evidence="1">
    <location>
        <begin position="136"/>
        <end position="153"/>
    </location>
</feature>
<keyword evidence="3" id="KW-0378">Hydrolase</keyword>
<dbReference type="GO" id="GO:0006508">
    <property type="term" value="P:proteolysis"/>
    <property type="evidence" value="ECO:0007669"/>
    <property type="project" value="UniProtKB-KW"/>
</dbReference>
<keyword evidence="1" id="KW-0812">Transmembrane</keyword>
<dbReference type="RefSeq" id="WP_191272209.1">
    <property type="nucleotide sequence ID" value="NZ_BNDS01000007.1"/>
</dbReference>
<proteinExistence type="predicted"/>
<evidence type="ECO:0000313" key="3">
    <source>
        <dbReference type="EMBL" id="GHH98393.1"/>
    </source>
</evidence>
<evidence type="ECO:0000259" key="2">
    <source>
        <dbReference type="Pfam" id="PF02517"/>
    </source>
</evidence>
<accession>A0ABQ3N0D6</accession>
<evidence type="ECO:0000313" key="4">
    <source>
        <dbReference type="Proteomes" id="UP000637074"/>
    </source>
</evidence>
<keyword evidence="1" id="KW-0472">Membrane</keyword>
<dbReference type="Pfam" id="PF02517">
    <property type="entry name" value="Rce1-like"/>
    <property type="match status" value="1"/>
</dbReference>
<reference evidence="3 4" key="1">
    <citation type="journal article" date="2022" name="Int. J. Syst. Evol. Microbiol.">
        <title>Neobacillus kokaensis sp. nov., isolated from soil.</title>
        <authorList>
            <person name="Yuki K."/>
            <person name="Matsubara H."/>
            <person name="Yamaguchi S."/>
        </authorList>
    </citation>
    <scope>NUCLEOTIDE SEQUENCE [LARGE SCALE GENOMIC DNA]</scope>
    <source>
        <strain evidence="3 4">LOB 377</strain>
    </source>
</reference>
<dbReference type="InterPro" id="IPR003675">
    <property type="entry name" value="Rce1/LyrA-like_dom"/>
</dbReference>
<keyword evidence="4" id="KW-1185">Reference proteome</keyword>
<feature type="transmembrane region" description="Helical" evidence="1">
    <location>
        <begin position="106"/>
        <end position="124"/>
    </location>
</feature>
<keyword evidence="3" id="KW-0645">Protease</keyword>
<dbReference type="Proteomes" id="UP000637074">
    <property type="component" value="Unassembled WGS sequence"/>
</dbReference>
<protein>
    <submittedName>
        <fullName evidence="3">CAAX protease family protein</fullName>
    </submittedName>
</protein>
<gene>
    <name evidence="3" type="ORF">AM1BK_19360</name>
</gene>
<feature type="transmembrane region" description="Helical" evidence="1">
    <location>
        <begin position="7"/>
        <end position="25"/>
    </location>
</feature>
<evidence type="ECO:0000256" key="1">
    <source>
        <dbReference type="SAM" id="Phobius"/>
    </source>
</evidence>
<dbReference type="EMBL" id="BNDS01000007">
    <property type="protein sequence ID" value="GHH98393.1"/>
    <property type="molecule type" value="Genomic_DNA"/>
</dbReference>
<comment type="caution">
    <text evidence="3">The sequence shown here is derived from an EMBL/GenBank/DDBJ whole genome shotgun (WGS) entry which is preliminary data.</text>
</comment>
<sequence length="205" mass="23821">MLKNLVLDLRLIFGVVIAHTLIYFSFHDKAIFWYIFTGSILVLIAYSMFQGDVDDESSFIQYIFFGTISGLILYAVFWLGYQMVENSLFSFDKEIRKLYKWFAPKLFWEYLALVLVAAPGEELFWRGFVQKRLMKYFKPAVSIIIGTCAYASVHIYSGSILLIFASLISGLVWGSLYFWKKSMPLIIVSHIIFDLMIFIILPFKS</sequence>
<feature type="domain" description="CAAX prenyl protease 2/Lysostaphin resistance protein A-like" evidence="2">
    <location>
        <begin position="105"/>
        <end position="196"/>
    </location>
</feature>